<dbReference type="AlphaFoldDB" id="A0A8J8FGZ4"/>
<keyword evidence="2" id="KW-1185">Reference proteome</keyword>
<protein>
    <submittedName>
        <fullName evidence="1">Uncharacterized protein</fullName>
    </submittedName>
</protein>
<proteinExistence type="predicted"/>
<reference evidence="1" key="1">
    <citation type="submission" date="2019-10" db="EMBL/GenBank/DDBJ databases">
        <title>Draft genome sequence of Panacibacter sp. KCS-6.</title>
        <authorList>
            <person name="Yim K.J."/>
        </authorList>
    </citation>
    <scope>NUCLEOTIDE SEQUENCE</scope>
    <source>
        <strain evidence="1">KCS-6</strain>
    </source>
</reference>
<dbReference type="EMBL" id="WHPF01000007">
    <property type="protein sequence ID" value="NNV56174.1"/>
    <property type="molecule type" value="Genomic_DNA"/>
</dbReference>
<evidence type="ECO:0000313" key="1">
    <source>
        <dbReference type="EMBL" id="NNV56174.1"/>
    </source>
</evidence>
<dbReference type="RefSeq" id="WP_171608104.1">
    <property type="nucleotide sequence ID" value="NZ_WHPF01000007.1"/>
</dbReference>
<accession>A0A8J8FGZ4</accession>
<organism evidence="1 2">
    <name type="scientific">Limnovirga soli</name>
    <dbReference type="NCBI Taxonomy" id="2656915"/>
    <lineage>
        <taxon>Bacteria</taxon>
        <taxon>Pseudomonadati</taxon>
        <taxon>Bacteroidota</taxon>
        <taxon>Chitinophagia</taxon>
        <taxon>Chitinophagales</taxon>
        <taxon>Chitinophagaceae</taxon>
        <taxon>Limnovirga</taxon>
    </lineage>
</organism>
<name>A0A8J8FGZ4_9BACT</name>
<dbReference type="Proteomes" id="UP000598971">
    <property type="component" value="Unassembled WGS sequence"/>
</dbReference>
<comment type="caution">
    <text evidence="1">The sequence shown here is derived from an EMBL/GenBank/DDBJ whole genome shotgun (WGS) entry which is preliminary data.</text>
</comment>
<sequence length="93" mass="10489">MKLYLRRTLERLGTLLGNRWSELSVEGDLGPIVESMVLNEGNYTVKWFYAAFIATAQECDASKAALYINSQAKKIFDAEIIPIASMLHKSTYI</sequence>
<evidence type="ECO:0000313" key="2">
    <source>
        <dbReference type="Proteomes" id="UP000598971"/>
    </source>
</evidence>
<gene>
    <name evidence="1" type="ORF">GD597_11945</name>
</gene>